<protein>
    <submittedName>
        <fullName evidence="2">ARM repeat-containing protein</fullName>
    </submittedName>
</protein>
<dbReference type="InterPro" id="IPR016024">
    <property type="entry name" value="ARM-type_fold"/>
</dbReference>
<proteinExistence type="predicted"/>
<dbReference type="InterPro" id="IPR057397">
    <property type="entry name" value="HEAT_5MP1_2"/>
</dbReference>
<dbReference type="PANTHER" id="PTHR14208:SF2">
    <property type="entry name" value="PROTEIN KRASAVIETZ"/>
    <property type="match status" value="1"/>
</dbReference>
<dbReference type="Pfam" id="PF25504">
    <property type="entry name" value="HEAT_5MP1_2"/>
    <property type="match status" value="1"/>
</dbReference>
<organism evidence="2 3">
    <name type="scientific">Rhizopus microsporus ATCC 52813</name>
    <dbReference type="NCBI Taxonomy" id="1340429"/>
    <lineage>
        <taxon>Eukaryota</taxon>
        <taxon>Fungi</taxon>
        <taxon>Fungi incertae sedis</taxon>
        <taxon>Mucoromycota</taxon>
        <taxon>Mucoromycotina</taxon>
        <taxon>Mucoromycetes</taxon>
        <taxon>Mucorales</taxon>
        <taxon>Mucorineae</taxon>
        <taxon>Rhizopodaceae</taxon>
        <taxon>Rhizopus</taxon>
    </lineage>
</organism>
<dbReference type="GO" id="GO:0005737">
    <property type="term" value="C:cytoplasm"/>
    <property type="evidence" value="ECO:0007669"/>
    <property type="project" value="TreeGrafter"/>
</dbReference>
<reference evidence="2 3" key="1">
    <citation type="journal article" date="2016" name="Proc. Natl. Acad. Sci. U.S.A.">
        <title>Lipid metabolic changes in an early divergent fungus govern the establishment of a mutualistic symbiosis with endobacteria.</title>
        <authorList>
            <person name="Lastovetsky O.A."/>
            <person name="Gaspar M.L."/>
            <person name="Mondo S.J."/>
            <person name="LaButti K.M."/>
            <person name="Sandor L."/>
            <person name="Grigoriev I.V."/>
            <person name="Henry S.A."/>
            <person name="Pawlowska T.E."/>
        </authorList>
    </citation>
    <scope>NUCLEOTIDE SEQUENCE [LARGE SCALE GENOMIC DNA]</scope>
    <source>
        <strain evidence="2 3">ATCC 52813</strain>
    </source>
</reference>
<sequence length="430" mass="49400">MNSTQSQASTNPKPVLHGVRIKQRKGVQKANAKHEPEIFRENILGQLNTIKKGDFEAISSKLDSLGNTLDYRKYGDSLFEILITGGIIGKFILYEAGGIINDDSERSSFCIFAAEDDAAVIKKYVEVFSKLIRRYKYLQRILGETLHNLLQYINKWKPEENSKLAKSTSLFICNQLVSTSVLKVLFKDYLVKEGHSLDFTTTVFRTIMEEQSVEQLGRYLSSEDLDAHVIEFFPPNKRDEDCLVRHFEAEEMKGFVDYYLKNKKNSKKGSLLNELHEQLMNDATETAVINFIKSSMKEAGLNEAEVVPIVWQSIISTLDTMNARPDQLESQVLRAINRWSKVLEAFSTSPKTEIVLLQKAQLSCYEDVKLNKYFRKIVQTLYKNDVLSDNAILYWNDKAHLVQGKTLFLKQMEPFITWLKENDEDSSDEE</sequence>
<feature type="domain" description="W2" evidence="1">
    <location>
        <begin position="262"/>
        <end position="429"/>
    </location>
</feature>
<evidence type="ECO:0000313" key="2">
    <source>
        <dbReference type="EMBL" id="PHZ12215.1"/>
    </source>
</evidence>
<dbReference type="InterPro" id="IPR051245">
    <property type="entry name" value="eIF5-mimic_regulator"/>
</dbReference>
<dbReference type="SUPFAM" id="SSF48371">
    <property type="entry name" value="ARM repeat"/>
    <property type="match status" value="1"/>
</dbReference>
<name>A0A2G4STY9_RHIZD</name>
<evidence type="ECO:0000259" key="1">
    <source>
        <dbReference type="PROSITE" id="PS51363"/>
    </source>
</evidence>
<dbReference type="EMBL" id="KZ303850">
    <property type="protein sequence ID" value="PHZ12215.1"/>
    <property type="molecule type" value="Genomic_DNA"/>
</dbReference>
<dbReference type="PANTHER" id="PTHR14208">
    <property type="entry name" value="BASIC LEUCINE ZIPPER AND W2 DOMAIN-CONTAINING PROTEIN"/>
    <property type="match status" value="1"/>
</dbReference>
<dbReference type="STRING" id="1340429.A0A2G4STY9"/>
<keyword evidence="3" id="KW-1185">Reference proteome</keyword>
<dbReference type="GeneID" id="35441902"/>
<dbReference type="SMART" id="SM00515">
    <property type="entry name" value="eIF5C"/>
    <property type="match status" value="1"/>
</dbReference>
<accession>A0A2G4STY9</accession>
<dbReference type="Pfam" id="PF02020">
    <property type="entry name" value="W2"/>
    <property type="match status" value="1"/>
</dbReference>
<dbReference type="PROSITE" id="PS51363">
    <property type="entry name" value="W2"/>
    <property type="match status" value="1"/>
</dbReference>
<dbReference type="GO" id="GO:0016020">
    <property type="term" value="C:membrane"/>
    <property type="evidence" value="ECO:0007669"/>
    <property type="project" value="TreeGrafter"/>
</dbReference>
<dbReference type="Gene3D" id="1.25.40.180">
    <property type="match status" value="1"/>
</dbReference>
<evidence type="ECO:0000313" key="3">
    <source>
        <dbReference type="Proteomes" id="UP000242254"/>
    </source>
</evidence>
<dbReference type="RefSeq" id="XP_023465923.1">
    <property type="nucleotide sequence ID" value="XM_023610912.1"/>
</dbReference>
<dbReference type="Proteomes" id="UP000242254">
    <property type="component" value="Unassembled WGS sequence"/>
</dbReference>
<gene>
    <name evidence="2" type="ORF">RHIMIDRAFT_251987</name>
</gene>
<dbReference type="InterPro" id="IPR003307">
    <property type="entry name" value="W2_domain"/>
</dbReference>
<dbReference type="AlphaFoldDB" id="A0A2G4STY9"/>